<evidence type="ECO:0000313" key="4">
    <source>
        <dbReference type="EMBL" id="NGY03237.1"/>
    </source>
</evidence>
<feature type="compositionally biased region" description="Low complexity" evidence="1">
    <location>
        <begin position="131"/>
        <end position="175"/>
    </location>
</feature>
<keyword evidence="2" id="KW-1133">Transmembrane helix</keyword>
<dbReference type="AlphaFoldDB" id="A0A6M2BM79"/>
<sequence length="345" mass="35189">MIAGSQVLTQKQVSSVLVVGSLLAILTCPPAFALSVSDARVESALGQALDLKMTVVGEGGEAPRAVVRVGTLGQIAADELDTELEETATPQVWLLHVRSLHPMREPALDFDVEVSQGPTHLQRTVTVLLDPPGKTAPPAGLAAANPPASPASDDSEPAVAAETAVAAVAPATEPAPVHRKAAGHAGRHARRASPSTPTTQGDGTQHGLQISSHLSVASLALLDGAAVSDDAGSVDSEPAAASDDRESAAAATPALALSTTVAAPRTEASHIAAAAPLPVGSPAMPVSALDPRIARARAAGPDAEFVESSFRVFALLCLLASLLFGHAHRLRKQSKQMMRAQFQSA</sequence>
<dbReference type="RefSeq" id="WP_166250662.1">
    <property type="nucleotide sequence ID" value="NZ_JAAMOW010000001.1"/>
</dbReference>
<evidence type="ECO:0000313" key="5">
    <source>
        <dbReference type="Proteomes" id="UP000472676"/>
    </source>
</evidence>
<gene>
    <name evidence="4" type="ORF">G7Y85_00515</name>
</gene>
<dbReference type="InterPro" id="IPR057840">
    <property type="entry name" value="FimV_N"/>
</dbReference>
<keyword evidence="2" id="KW-0472">Membrane</keyword>
<evidence type="ECO:0000256" key="1">
    <source>
        <dbReference type="SAM" id="MobiDB-lite"/>
    </source>
</evidence>
<keyword evidence="5" id="KW-1185">Reference proteome</keyword>
<feature type="region of interest" description="Disordered" evidence="1">
    <location>
        <begin position="129"/>
        <end position="206"/>
    </location>
</feature>
<protein>
    <recommendedName>
        <fullName evidence="3">FimV N-terminal domain-containing protein</fullName>
    </recommendedName>
</protein>
<evidence type="ECO:0000256" key="2">
    <source>
        <dbReference type="SAM" id="Phobius"/>
    </source>
</evidence>
<name>A0A6M2BM79_9GAMM</name>
<comment type="caution">
    <text evidence="4">The sequence shown here is derived from an EMBL/GenBank/DDBJ whole genome shotgun (WGS) entry which is preliminary data.</text>
</comment>
<evidence type="ECO:0000259" key="3">
    <source>
        <dbReference type="Pfam" id="PF25800"/>
    </source>
</evidence>
<feature type="compositionally biased region" description="Basic residues" evidence="1">
    <location>
        <begin position="177"/>
        <end position="191"/>
    </location>
</feature>
<accession>A0A6M2BM79</accession>
<feature type="transmembrane region" description="Helical" evidence="2">
    <location>
        <begin position="310"/>
        <end position="330"/>
    </location>
</feature>
<dbReference type="EMBL" id="JAAMOW010000001">
    <property type="protein sequence ID" value="NGY03237.1"/>
    <property type="molecule type" value="Genomic_DNA"/>
</dbReference>
<keyword evidence="2" id="KW-0812">Transmembrane</keyword>
<feature type="domain" description="FimV N-terminal" evidence="3">
    <location>
        <begin position="37"/>
        <end position="132"/>
    </location>
</feature>
<dbReference type="Pfam" id="PF25800">
    <property type="entry name" value="FimV_N"/>
    <property type="match status" value="1"/>
</dbReference>
<dbReference type="Proteomes" id="UP000472676">
    <property type="component" value="Unassembled WGS sequence"/>
</dbReference>
<feature type="compositionally biased region" description="Polar residues" evidence="1">
    <location>
        <begin position="193"/>
        <end position="206"/>
    </location>
</feature>
<organism evidence="4 5">
    <name type="scientific">Solimonas terrae</name>
    <dbReference type="NCBI Taxonomy" id="1396819"/>
    <lineage>
        <taxon>Bacteria</taxon>
        <taxon>Pseudomonadati</taxon>
        <taxon>Pseudomonadota</taxon>
        <taxon>Gammaproteobacteria</taxon>
        <taxon>Nevskiales</taxon>
        <taxon>Nevskiaceae</taxon>
        <taxon>Solimonas</taxon>
    </lineage>
</organism>
<reference evidence="4 5" key="1">
    <citation type="journal article" date="2014" name="Int. J. Syst. Evol. Microbiol.">
        <title>Solimonas terrae sp. nov., isolated from soil.</title>
        <authorList>
            <person name="Kim S.J."/>
            <person name="Moon J.Y."/>
            <person name="Weon H.Y."/>
            <person name="Ahn J.H."/>
            <person name="Chen W.M."/>
            <person name="Kwon S.W."/>
        </authorList>
    </citation>
    <scope>NUCLEOTIDE SEQUENCE [LARGE SCALE GENOMIC DNA]</scope>
    <source>
        <strain evidence="4 5">KIS83-12</strain>
    </source>
</reference>
<proteinExistence type="predicted"/>